<evidence type="ECO:0000313" key="1">
    <source>
        <dbReference type="EMBL" id="KAK9890228.1"/>
    </source>
</evidence>
<gene>
    <name evidence="1" type="ORF">WA026_010341</name>
</gene>
<comment type="caution">
    <text evidence="1">The sequence shown here is derived from an EMBL/GenBank/DDBJ whole genome shotgun (WGS) entry which is preliminary data.</text>
</comment>
<keyword evidence="2" id="KW-1185">Reference proteome</keyword>
<dbReference type="EMBL" id="JARQZJ010000125">
    <property type="protein sequence ID" value="KAK9890228.1"/>
    <property type="molecule type" value="Genomic_DNA"/>
</dbReference>
<name>A0AAW1V5A7_9CUCU</name>
<protein>
    <submittedName>
        <fullName evidence="1">Uncharacterized protein</fullName>
    </submittedName>
</protein>
<accession>A0AAW1V5A7</accession>
<evidence type="ECO:0000313" key="2">
    <source>
        <dbReference type="Proteomes" id="UP001431783"/>
    </source>
</evidence>
<proteinExistence type="predicted"/>
<organism evidence="1 2">
    <name type="scientific">Henosepilachna vigintioctopunctata</name>
    <dbReference type="NCBI Taxonomy" id="420089"/>
    <lineage>
        <taxon>Eukaryota</taxon>
        <taxon>Metazoa</taxon>
        <taxon>Ecdysozoa</taxon>
        <taxon>Arthropoda</taxon>
        <taxon>Hexapoda</taxon>
        <taxon>Insecta</taxon>
        <taxon>Pterygota</taxon>
        <taxon>Neoptera</taxon>
        <taxon>Endopterygota</taxon>
        <taxon>Coleoptera</taxon>
        <taxon>Polyphaga</taxon>
        <taxon>Cucujiformia</taxon>
        <taxon>Coccinelloidea</taxon>
        <taxon>Coccinellidae</taxon>
        <taxon>Epilachninae</taxon>
        <taxon>Epilachnini</taxon>
        <taxon>Henosepilachna</taxon>
    </lineage>
</organism>
<dbReference type="AlphaFoldDB" id="A0AAW1V5A7"/>
<reference evidence="1 2" key="1">
    <citation type="submission" date="2023-03" db="EMBL/GenBank/DDBJ databases">
        <title>Genome insight into feeding habits of ladybird beetles.</title>
        <authorList>
            <person name="Li H.-S."/>
            <person name="Huang Y.-H."/>
            <person name="Pang H."/>
        </authorList>
    </citation>
    <scope>NUCLEOTIDE SEQUENCE [LARGE SCALE GENOMIC DNA]</scope>
    <source>
        <strain evidence="1">SYSU_2023b</strain>
        <tissue evidence="1">Whole body</tissue>
    </source>
</reference>
<dbReference type="Proteomes" id="UP001431783">
    <property type="component" value="Unassembled WGS sequence"/>
</dbReference>
<sequence length="119" mass="13672">MVPLVGLKGCWELIKQGVGEKVSLFDFAVFMCAGIVLPKIVYKPNVFFCLGFDIFNISNFRVLTRQNSLQPLYGFDVHPEHHWVLETCFSEDDFQENERMCKGSVPKDMIHFHQKSGSL</sequence>